<feature type="compositionally biased region" description="Acidic residues" evidence="10">
    <location>
        <begin position="438"/>
        <end position="456"/>
    </location>
</feature>
<keyword evidence="7 9" id="KW-1035">Host cytoplasm</keyword>
<sequence length="513" mass="58608">MSSVFKAFEQFTLDQEQHERGNELEVPPETLQTTIKVFILNTQNPRVRYQMANFCLRLIASNSSRISQKNGALLTLLSLPTAMMQNHIRIADRSPDSIIERIEIEGFEQGTYRLRPNARTPMTQGELIALEEIAADLPDTINNDTPYLNPQTEGDDCDEMEKFLNAIYSILVQIWVTVCKCMTAYDQPTGSDERRLAKYQQQGRLEQKYLLQNEVRRIIQRCIRDSLTVRQFLTCELQTARRQGPITSRYYAMVGDIGKYIENAGMSAFFMTTRYALGTKWPPLALAAFSGELVKLKSLMLLYRKLGERARFMALLEMQEMMEFAPASYPLTFSYAMGIGSVQDPQMRNYNFARPFLNAAYFQLGVETANRQQGAVDKTMAEELGLTEAEKREMSATLTRLTTGRGAGLDHGAIDIVARRGTNRRAPQDPAQFRVVEEESDEEEYEEDEDIQEEATIDARAPELPMRNEDWIQRTQHSQLTHSRTITRADIHRPGHQGDQAREPDDLIADLDE</sequence>
<reference evidence="11" key="1">
    <citation type="journal article" date="2020" name="Viruses">
        <title>Achimota Pararubulavirus 3: A New Bat-Derived Paramyxovirus of the Genus Pararubulavirus.</title>
        <authorList>
            <person name="Baker K.S."/>
            <person name="Tachedjian M."/>
            <person name="Barr J."/>
            <person name="Marsh G.A."/>
            <person name="Todd S."/>
            <person name="Crameri G."/>
            <person name="Crameri S."/>
            <person name="Smith I."/>
            <person name="Holmes C.E.G."/>
            <person name="Suu-Ire R."/>
            <person name="Fernandez-Loras A."/>
            <person name="Cunningham A.A."/>
            <person name="Wood J.L.N."/>
            <person name="Wang L.F."/>
        </authorList>
    </citation>
    <scope>NUCLEOTIDE SEQUENCE</scope>
    <source>
        <strain evidence="11">U72</strain>
    </source>
</reference>
<keyword evidence="8 9" id="KW-0687">Ribonucleoprotein</keyword>
<evidence type="ECO:0000256" key="4">
    <source>
        <dbReference type="ARBA" id="ARBA00022844"/>
    </source>
</evidence>
<name>A0A875J4S5_9MONO</name>
<comment type="function">
    <text evidence="9">Forms the helical nucleocapsid (NC), protecting the genome from nucleases.</text>
</comment>
<dbReference type="Pfam" id="PF00973">
    <property type="entry name" value="Paramyxo_ncap"/>
    <property type="match status" value="1"/>
</dbReference>
<dbReference type="GO" id="GO:0005198">
    <property type="term" value="F:structural molecule activity"/>
    <property type="evidence" value="ECO:0007669"/>
    <property type="project" value="InterPro"/>
</dbReference>
<keyword evidence="6 9" id="KW-0543">Viral nucleoprotein</keyword>
<dbReference type="GO" id="GO:0019029">
    <property type="term" value="C:helical viral capsid"/>
    <property type="evidence" value="ECO:0007669"/>
    <property type="project" value="UniProtKB-KW"/>
</dbReference>
<keyword evidence="2 9" id="KW-1139">Helical capsid protein</keyword>
<protein>
    <recommendedName>
        <fullName evidence="9">Nucleocapsid</fullName>
    </recommendedName>
    <alternativeName>
        <fullName evidence="9">Nucleocapsid protein</fullName>
    </alternativeName>
</protein>
<feature type="region of interest" description="Disordered" evidence="10">
    <location>
        <begin position="420"/>
        <end position="513"/>
    </location>
</feature>
<dbReference type="EMBL" id="MT062420">
    <property type="protein sequence ID" value="QPF77625.1"/>
    <property type="molecule type" value="Viral_cRNA"/>
</dbReference>
<feature type="compositionally biased region" description="Polar residues" evidence="10">
    <location>
        <begin position="473"/>
        <end position="486"/>
    </location>
</feature>
<gene>
    <name evidence="11" type="primary">N</name>
</gene>
<comment type="similarity">
    <text evidence="1 9">Belongs to the paramyxoviruses nucleocapsid family.</text>
</comment>
<evidence type="ECO:0000256" key="5">
    <source>
        <dbReference type="ARBA" id="ARBA00022884"/>
    </source>
</evidence>
<dbReference type="GO" id="GO:1990904">
    <property type="term" value="C:ribonucleoprotein complex"/>
    <property type="evidence" value="ECO:0007669"/>
    <property type="project" value="UniProtKB-KW"/>
</dbReference>
<evidence type="ECO:0000256" key="8">
    <source>
        <dbReference type="ARBA" id="ARBA00023274"/>
    </source>
</evidence>
<dbReference type="Proteomes" id="UP001235424">
    <property type="component" value="Segment"/>
</dbReference>
<evidence type="ECO:0000256" key="7">
    <source>
        <dbReference type="ARBA" id="ARBA00023200"/>
    </source>
</evidence>
<keyword evidence="5 9" id="KW-0694">RNA-binding</keyword>
<comment type="subunit">
    <text evidence="9">Homomultimer; forms the nucleocapsid. Binds to the viral genomic RNA. N0 interacts with the phosphoprotein (via N-terminus); this interaction allows P to chaperon N0 to avoid N polymerization before encapsidation. Interacts as N-RNA template with the phosphoprotein (via C-terminus); this interaction positions the polymerase on the template.</text>
</comment>
<evidence type="ECO:0000313" key="11">
    <source>
        <dbReference type="EMBL" id="QPF77625.1"/>
    </source>
</evidence>
<comment type="subcellular location">
    <subcellularLocation>
        <location evidence="9">Virion</location>
    </subcellularLocation>
    <subcellularLocation>
        <location evidence="9">Host cytoplasm</location>
    </subcellularLocation>
</comment>
<keyword evidence="3 9" id="KW-0167">Capsid protein</keyword>
<dbReference type="GO" id="GO:0030430">
    <property type="term" value="C:host cell cytoplasm"/>
    <property type="evidence" value="ECO:0007669"/>
    <property type="project" value="UniProtKB-SubCell"/>
</dbReference>
<dbReference type="GO" id="GO:0003723">
    <property type="term" value="F:RNA binding"/>
    <property type="evidence" value="ECO:0007669"/>
    <property type="project" value="UniProtKB-KW"/>
</dbReference>
<dbReference type="InterPro" id="IPR002021">
    <property type="entry name" value="Paramyx_ncap"/>
</dbReference>
<proteinExistence type="inferred from homology"/>
<evidence type="ECO:0000256" key="3">
    <source>
        <dbReference type="ARBA" id="ARBA00022561"/>
    </source>
</evidence>
<accession>A0A875J4S5</accession>
<evidence type="ECO:0000256" key="9">
    <source>
        <dbReference type="RuleBase" id="RU361245"/>
    </source>
</evidence>
<organism evidence="11 12">
    <name type="scientific">Achimota pararubulavirus 3</name>
    <dbReference type="NCBI Taxonomy" id="2791004"/>
    <lineage>
        <taxon>Viruses</taxon>
        <taxon>Riboviria</taxon>
        <taxon>Orthornavirae</taxon>
        <taxon>Negarnaviricota</taxon>
        <taxon>Haploviricotina</taxon>
        <taxon>Monjiviricetes</taxon>
        <taxon>Mononegavirales</taxon>
        <taxon>Paramyxoviridae</taxon>
        <taxon>Rubulavirinae</taxon>
        <taxon>Pararubulavirus</taxon>
        <taxon>Pararubulavirus eidoli</taxon>
    </lineage>
</organism>
<keyword evidence="12" id="KW-1185">Reference proteome</keyword>
<evidence type="ECO:0000256" key="10">
    <source>
        <dbReference type="SAM" id="MobiDB-lite"/>
    </source>
</evidence>
<evidence type="ECO:0000256" key="2">
    <source>
        <dbReference type="ARBA" id="ARBA00022497"/>
    </source>
</evidence>
<keyword evidence="4 9" id="KW-0946">Virion</keyword>
<evidence type="ECO:0000256" key="6">
    <source>
        <dbReference type="ARBA" id="ARBA00023086"/>
    </source>
</evidence>
<dbReference type="GO" id="GO:0019013">
    <property type="term" value="C:viral nucleocapsid"/>
    <property type="evidence" value="ECO:0007669"/>
    <property type="project" value="UniProtKB-KW"/>
</dbReference>
<evidence type="ECO:0000313" key="12">
    <source>
        <dbReference type="Proteomes" id="UP001235424"/>
    </source>
</evidence>
<evidence type="ECO:0000256" key="1">
    <source>
        <dbReference type="ARBA" id="ARBA00007642"/>
    </source>
</evidence>